<dbReference type="SUPFAM" id="SSF56112">
    <property type="entry name" value="Protein kinase-like (PK-like)"/>
    <property type="match status" value="1"/>
</dbReference>
<dbReference type="InterPro" id="IPR000719">
    <property type="entry name" value="Prot_kinase_dom"/>
</dbReference>
<dbReference type="AlphaFoldDB" id="A0A2U1PX54"/>
<dbReference type="EC" id="2.7.11.1" evidence="1"/>
<evidence type="ECO:0000313" key="8">
    <source>
        <dbReference type="Proteomes" id="UP000245207"/>
    </source>
</evidence>
<evidence type="ECO:0000256" key="3">
    <source>
        <dbReference type="ARBA" id="ARBA00022777"/>
    </source>
</evidence>
<dbReference type="InterPro" id="IPR050588">
    <property type="entry name" value="WNK_Ser-Thr_kinase"/>
</dbReference>
<evidence type="ECO:0000313" key="7">
    <source>
        <dbReference type="EMBL" id="PWA90312.1"/>
    </source>
</evidence>
<keyword evidence="3" id="KW-0808">Transferase</keyword>
<dbReference type="PROSITE" id="PS50011">
    <property type="entry name" value="PROTEIN_KINASE_DOM"/>
    <property type="match status" value="1"/>
</dbReference>
<protein>
    <recommendedName>
        <fullName evidence="1">non-specific serine/threonine protein kinase</fullName>
        <ecNumber evidence="1">2.7.11.1</ecNumber>
    </recommendedName>
</protein>
<feature type="domain" description="Protein kinase" evidence="6">
    <location>
        <begin position="122"/>
        <end position="347"/>
    </location>
</feature>
<gene>
    <name evidence="7" type="ORF">CTI12_AA059260</name>
</gene>
<keyword evidence="2" id="KW-0723">Serine/threonine-protein kinase</keyword>
<proteinExistence type="predicted"/>
<evidence type="ECO:0000256" key="2">
    <source>
        <dbReference type="ARBA" id="ARBA00022527"/>
    </source>
</evidence>
<dbReference type="GO" id="GO:0005524">
    <property type="term" value="F:ATP binding"/>
    <property type="evidence" value="ECO:0007669"/>
    <property type="project" value="InterPro"/>
</dbReference>
<comment type="catalytic activity">
    <reaction evidence="4">
        <text>L-threonyl-[protein] + ATP = O-phospho-L-threonyl-[protein] + ADP + H(+)</text>
        <dbReference type="Rhea" id="RHEA:46608"/>
        <dbReference type="Rhea" id="RHEA-COMP:11060"/>
        <dbReference type="Rhea" id="RHEA-COMP:11605"/>
        <dbReference type="ChEBI" id="CHEBI:15378"/>
        <dbReference type="ChEBI" id="CHEBI:30013"/>
        <dbReference type="ChEBI" id="CHEBI:30616"/>
        <dbReference type="ChEBI" id="CHEBI:61977"/>
        <dbReference type="ChEBI" id="CHEBI:456216"/>
        <dbReference type="EC" id="2.7.11.1"/>
    </reaction>
</comment>
<dbReference type="Pfam" id="PF00069">
    <property type="entry name" value="Pkinase"/>
    <property type="match status" value="1"/>
</dbReference>
<reference evidence="7 8" key="1">
    <citation type="journal article" date="2018" name="Mol. Plant">
        <title>The genome of Artemisia annua provides insight into the evolution of Asteraceae family and artemisinin biosynthesis.</title>
        <authorList>
            <person name="Shen Q."/>
            <person name="Zhang L."/>
            <person name="Liao Z."/>
            <person name="Wang S."/>
            <person name="Yan T."/>
            <person name="Shi P."/>
            <person name="Liu M."/>
            <person name="Fu X."/>
            <person name="Pan Q."/>
            <person name="Wang Y."/>
            <person name="Lv Z."/>
            <person name="Lu X."/>
            <person name="Zhang F."/>
            <person name="Jiang W."/>
            <person name="Ma Y."/>
            <person name="Chen M."/>
            <person name="Hao X."/>
            <person name="Li L."/>
            <person name="Tang Y."/>
            <person name="Lv G."/>
            <person name="Zhou Y."/>
            <person name="Sun X."/>
            <person name="Brodelius P.E."/>
            <person name="Rose J.K.C."/>
            <person name="Tang K."/>
        </authorList>
    </citation>
    <scope>NUCLEOTIDE SEQUENCE [LARGE SCALE GENOMIC DNA]</scope>
    <source>
        <strain evidence="8">cv. Huhao1</strain>
        <tissue evidence="7">Leaf</tissue>
    </source>
</reference>
<comment type="caution">
    <text evidence="7">The sequence shown here is derived from an EMBL/GenBank/DDBJ whole genome shotgun (WGS) entry which is preliminary data.</text>
</comment>
<dbReference type="GO" id="GO:0004674">
    <property type="term" value="F:protein serine/threonine kinase activity"/>
    <property type="evidence" value="ECO:0007669"/>
    <property type="project" value="UniProtKB-KW"/>
</dbReference>
<evidence type="ECO:0000256" key="5">
    <source>
        <dbReference type="ARBA" id="ARBA00048679"/>
    </source>
</evidence>
<name>A0A2U1PX54_ARTAN</name>
<dbReference type="EMBL" id="PKPP01000640">
    <property type="protein sequence ID" value="PWA90312.1"/>
    <property type="molecule type" value="Genomic_DNA"/>
</dbReference>
<dbReference type="InterPro" id="IPR011009">
    <property type="entry name" value="Kinase-like_dom_sf"/>
</dbReference>
<dbReference type="Gene3D" id="1.10.510.10">
    <property type="entry name" value="Transferase(Phosphotransferase) domain 1"/>
    <property type="match status" value="1"/>
</dbReference>
<sequence length="347" mass="38008">MGLGSQIYCFNALTLENKFSVLTYPISQLGGQGLSWVNIGYGPMAVGPRTLKSPSPGVSPSTSPSSGTLMAPYAMESSKQLASGLINLGDMSYRTLSKYCHELLPDGSSSPTSLNSSRKFGRTVAHSTESANAGIVRLLVRVCSNEGFLKSGKWPTSSPISWSCFVCFHQRPTLRIAEAPSNSATRVLSIKLQLPRYTRITSPPHLRDYRILYLQIITASKVKASIIMGGRKSGNKDLNNDVIVVLKIERRKHKCVSLKVLKKWSRQILKGLDYLHTHEPCVIHGDLNCSNIFINGNTGKVKIGDFSLASAVGKSHMPHSVIGTPEYMAPELYEENYNAVVDRTEMS</sequence>
<evidence type="ECO:0000256" key="4">
    <source>
        <dbReference type="ARBA" id="ARBA00047899"/>
    </source>
</evidence>
<evidence type="ECO:0000259" key="6">
    <source>
        <dbReference type="PROSITE" id="PS50011"/>
    </source>
</evidence>
<dbReference type="PANTHER" id="PTHR13902">
    <property type="entry name" value="SERINE/THREONINE-PROTEIN KINASE WNK WITH NO LYSINE -RELATED"/>
    <property type="match status" value="1"/>
</dbReference>
<dbReference type="Proteomes" id="UP000245207">
    <property type="component" value="Unassembled WGS sequence"/>
</dbReference>
<accession>A0A2U1PX54</accession>
<organism evidence="7 8">
    <name type="scientific">Artemisia annua</name>
    <name type="common">Sweet wormwood</name>
    <dbReference type="NCBI Taxonomy" id="35608"/>
    <lineage>
        <taxon>Eukaryota</taxon>
        <taxon>Viridiplantae</taxon>
        <taxon>Streptophyta</taxon>
        <taxon>Embryophyta</taxon>
        <taxon>Tracheophyta</taxon>
        <taxon>Spermatophyta</taxon>
        <taxon>Magnoliopsida</taxon>
        <taxon>eudicotyledons</taxon>
        <taxon>Gunneridae</taxon>
        <taxon>Pentapetalae</taxon>
        <taxon>asterids</taxon>
        <taxon>campanulids</taxon>
        <taxon>Asterales</taxon>
        <taxon>Asteraceae</taxon>
        <taxon>Asteroideae</taxon>
        <taxon>Anthemideae</taxon>
        <taxon>Artemisiinae</taxon>
        <taxon>Artemisia</taxon>
    </lineage>
</organism>
<keyword evidence="3" id="KW-0418">Kinase</keyword>
<dbReference type="OrthoDB" id="4062651at2759"/>
<keyword evidence="8" id="KW-1185">Reference proteome</keyword>
<evidence type="ECO:0000256" key="1">
    <source>
        <dbReference type="ARBA" id="ARBA00012513"/>
    </source>
</evidence>
<comment type="catalytic activity">
    <reaction evidence="5">
        <text>L-seryl-[protein] + ATP = O-phospho-L-seryl-[protein] + ADP + H(+)</text>
        <dbReference type="Rhea" id="RHEA:17989"/>
        <dbReference type="Rhea" id="RHEA-COMP:9863"/>
        <dbReference type="Rhea" id="RHEA-COMP:11604"/>
        <dbReference type="ChEBI" id="CHEBI:15378"/>
        <dbReference type="ChEBI" id="CHEBI:29999"/>
        <dbReference type="ChEBI" id="CHEBI:30616"/>
        <dbReference type="ChEBI" id="CHEBI:83421"/>
        <dbReference type="ChEBI" id="CHEBI:456216"/>
        <dbReference type="EC" id="2.7.11.1"/>
    </reaction>
</comment>